<gene>
    <name evidence="2" type="ORF">CCHR01_18366</name>
</gene>
<feature type="region of interest" description="Disordered" evidence="1">
    <location>
        <begin position="17"/>
        <end position="54"/>
    </location>
</feature>
<sequence>FHRLPGRRPLHLHALPRRLAPRVLPAPPRPDRRPPPLQRAPLRRPLALNNRPEGVARLPALALPRRRVPAVRHVCVVCAAGKAEPVHDMAGGGLGRGDNHDAGGRDEACVPGRGGISEAAEGQEGVS</sequence>
<organism evidence="2 3">
    <name type="scientific">Colletotrichum chrysophilum</name>
    <dbReference type="NCBI Taxonomy" id="1836956"/>
    <lineage>
        <taxon>Eukaryota</taxon>
        <taxon>Fungi</taxon>
        <taxon>Dikarya</taxon>
        <taxon>Ascomycota</taxon>
        <taxon>Pezizomycotina</taxon>
        <taxon>Sordariomycetes</taxon>
        <taxon>Hypocreomycetidae</taxon>
        <taxon>Glomerellales</taxon>
        <taxon>Glomerellaceae</taxon>
        <taxon>Colletotrichum</taxon>
        <taxon>Colletotrichum gloeosporioides species complex</taxon>
    </lineage>
</organism>
<comment type="caution">
    <text evidence="2">The sequence shown here is derived from an EMBL/GenBank/DDBJ whole genome shotgun (WGS) entry which is preliminary data.</text>
</comment>
<keyword evidence="3" id="KW-1185">Reference proteome</keyword>
<dbReference type="AlphaFoldDB" id="A0AAD9A082"/>
<feature type="compositionally biased region" description="Basic and acidic residues" evidence="1">
    <location>
        <begin position="97"/>
        <end position="108"/>
    </location>
</feature>
<feature type="region of interest" description="Disordered" evidence="1">
    <location>
        <begin position="86"/>
        <end position="127"/>
    </location>
</feature>
<feature type="compositionally biased region" description="Low complexity" evidence="1">
    <location>
        <begin position="39"/>
        <end position="54"/>
    </location>
</feature>
<evidence type="ECO:0000313" key="2">
    <source>
        <dbReference type="EMBL" id="KAK1839003.1"/>
    </source>
</evidence>
<name>A0AAD9A082_9PEZI</name>
<protein>
    <submittedName>
        <fullName evidence="2">Uncharacterized protein</fullName>
    </submittedName>
</protein>
<evidence type="ECO:0000256" key="1">
    <source>
        <dbReference type="SAM" id="MobiDB-lite"/>
    </source>
</evidence>
<evidence type="ECO:0000313" key="3">
    <source>
        <dbReference type="Proteomes" id="UP001243330"/>
    </source>
</evidence>
<proteinExistence type="predicted"/>
<reference evidence="2" key="1">
    <citation type="submission" date="2023-01" db="EMBL/GenBank/DDBJ databases">
        <title>Colletotrichum chrysophilum M932 genome sequence.</title>
        <authorList>
            <person name="Baroncelli R."/>
        </authorList>
    </citation>
    <scope>NUCLEOTIDE SEQUENCE</scope>
    <source>
        <strain evidence="2">M932</strain>
    </source>
</reference>
<feature type="non-terminal residue" evidence="2">
    <location>
        <position position="1"/>
    </location>
</feature>
<dbReference type="Proteomes" id="UP001243330">
    <property type="component" value="Unassembled WGS sequence"/>
</dbReference>
<accession>A0AAD9A082</accession>
<dbReference type="EMBL" id="JAQOWY010000732">
    <property type="protein sequence ID" value="KAK1839003.1"/>
    <property type="molecule type" value="Genomic_DNA"/>
</dbReference>